<organism evidence="1 2">
    <name type="scientific">Gryllotalpicola reticulitermitis</name>
    <dbReference type="NCBI Taxonomy" id="1184153"/>
    <lineage>
        <taxon>Bacteria</taxon>
        <taxon>Bacillati</taxon>
        <taxon>Actinomycetota</taxon>
        <taxon>Actinomycetes</taxon>
        <taxon>Micrococcales</taxon>
        <taxon>Microbacteriaceae</taxon>
        <taxon>Gryllotalpicola</taxon>
    </lineage>
</organism>
<protein>
    <submittedName>
        <fullName evidence="1">Uncharacterized protein</fullName>
    </submittedName>
</protein>
<dbReference type="Proteomes" id="UP001595900">
    <property type="component" value="Unassembled WGS sequence"/>
</dbReference>
<comment type="caution">
    <text evidence="1">The sequence shown here is derived from an EMBL/GenBank/DDBJ whole genome shotgun (WGS) entry which is preliminary data.</text>
</comment>
<dbReference type="RefSeq" id="WP_390231763.1">
    <property type="nucleotide sequence ID" value="NZ_JBHSCN010000019.1"/>
</dbReference>
<keyword evidence="2" id="KW-1185">Reference proteome</keyword>
<sequence>MNFDGYEWTISADKHGIAHEDAVNTIVNPRLFVPNFDRSRIPGKGWAHLWIGRTVDGTVNLEVMGHFEYVTKTVEVFHVMPLREKTYNRAIKTLKERTTKR</sequence>
<evidence type="ECO:0000313" key="2">
    <source>
        <dbReference type="Proteomes" id="UP001595900"/>
    </source>
</evidence>
<reference evidence="2" key="1">
    <citation type="journal article" date="2019" name="Int. J. Syst. Evol. Microbiol.">
        <title>The Global Catalogue of Microorganisms (GCM) 10K type strain sequencing project: providing services to taxonomists for standard genome sequencing and annotation.</title>
        <authorList>
            <consortium name="The Broad Institute Genomics Platform"/>
            <consortium name="The Broad Institute Genome Sequencing Center for Infectious Disease"/>
            <person name="Wu L."/>
            <person name="Ma J."/>
        </authorList>
    </citation>
    <scope>NUCLEOTIDE SEQUENCE [LARGE SCALE GENOMIC DNA]</scope>
    <source>
        <strain evidence="2">CGMCC 1.10363</strain>
    </source>
</reference>
<accession>A0ABV8QBM6</accession>
<proteinExistence type="predicted"/>
<dbReference type="EMBL" id="JBHSCN010000019">
    <property type="protein sequence ID" value="MFC4245073.1"/>
    <property type="molecule type" value="Genomic_DNA"/>
</dbReference>
<gene>
    <name evidence="1" type="ORF">ACFOYW_17025</name>
</gene>
<evidence type="ECO:0000313" key="1">
    <source>
        <dbReference type="EMBL" id="MFC4245073.1"/>
    </source>
</evidence>
<name>A0ABV8QBM6_9MICO</name>